<evidence type="ECO:0000313" key="1">
    <source>
        <dbReference type="EMBL" id="OLO80669.1"/>
    </source>
</evidence>
<sequence length="137" mass="16271">MTGLRNRRRPLRTPGRVAAGKRYTDWLASPGWHRRRQRWASEEQRRYGRIVCALCGARWSQSRGDLHHLSYSRMGRERHEDLMAMCRPCHELVHQAIDASRSWQRLISRGRRRQVTLAIIESIRQSRARKNQGTEQE</sequence>
<proteinExistence type="predicted"/>
<dbReference type="EMBL" id="MSKX01000041">
    <property type="protein sequence ID" value="OLO80669.1"/>
    <property type="molecule type" value="Genomic_DNA"/>
</dbReference>
<name>A0ABX3EYC4_ACTNA</name>
<keyword evidence="2" id="KW-1185">Reference proteome</keyword>
<reference evidence="1 2" key="1">
    <citation type="submission" date="2016-12" db="EMBL/GenBank/DDBJ databases">
        <title>Genomic comparison of strains in the 'Actinomyces naeslundii' group.</title>
        <authorList>
            <person name="Mughal S.R."/>
            <person name="Do T."/>
            <person name="Gilbert S.C."/>
            <person name="Witherden E.A."/>
            <person name="Didelot X."/>
            <person name="Beighton D."/>
        </authorList>
    </citation>
    <scope>NUCLEOTIDE SEQUENCE [LARGE SCALE GENOMIC DNA]</scope>
    <source>
        <strain evidence="1 2">WE6B-3</strain>
    </source>
</reference>
<evidence type="ECO:0008006" key="3">
    <source>
        <dbReference type="Google" id="ProtNLM"/>
    </source>
</evidence>
<dbReference type="Proteomes" id="UP000186781">
    <property type="component" value="Unassembled WGS sequence"/>
</dbReference>
<dbReference type="Gene3D" id="1.10.30.50">
    <property type="match status" value="1"/>
</dbReference>
<organism evidence="1 2">
    <name type="scientific">Actinomyces naeslundii</name>
    <dbReference type="NCBI Taxonomy" id="1655"/>
    <lineage>
        <taxon>Bacteria</taxon>
        <taxon>Bacillati</taxon>
        <taxon>Actinomycetota</taxon>
        <taxon>Actinomycetes</taxon>
        <taxon>Actinomycetales</taxon>
        <taxon>Actinomycetaceae</taxon>
        <taxon>Actinomyces</taxon>
    </lineage>
</organism>
<comment type="caution">
    <text evidence="1">The sequence shown here is derived from an EMBL/GenBank/DDBJ whole genome shotgun (WGS) entry which is preliminary data.</text>
</comment>
<evidence type="ECO:0000313" key="2">
    <source>
        <dbReference type="Proteomes" id="UP000186781"/>
    </source>
</evidence>
<dbReference type="RefSeq" id="WP_075410429.1">
    <property type="nucleotide sequence ID" value="NZ_MSKX01000041.1"/>
</dbReference>
<protein>
    <recommendedName>
        <fullName evidence="3">HNH endonuclease</fullName>
    </recommendedName>
</protein>
<gene>
    <name evidence="1" type="ORF">BKH13_12790</name>
</gene>
<accession>A0ABX3EYC4</accession>